<dbReference type="GO" id="GO:0006313">
    <property type="term" value="P:DNA transposition"/>
    <property type="evidence" value="ECO:0007669"/>
    <property type="project" value="InterPro"/>
</dbReference>
<dbReference type="InterPro" id="IPR003220">
    <property type="entry name" value="InsA_N_dom_Znf"/>
</dbReference>
<evidence type="ECO:0000256" key="1">
    <source>
        <dbReference type="ARBA" id="ARBA00004091"/>
    </source>
</evidence>
<accession>A0A0A7RLQ9</accession>
<name>A0A0A7RLQ9_ECOLX</name>
<protein>
    <submittedName>
        <fullName evidence="7">Transposase</fullName>
    </submittedName>
</protein>
<dbReference type="GO" id="GO:0003677">
    <property type="term" value="F:DNA binding"/>
    <property type="evidence" value="ECO:0007669"/>
    <property type="project" value="InterPro"/>
</dbReference>
<reference evidence="7" key="1">
    <citation type="journal article" date="2015" name="J. Bacteriol.">
        <title>Variations in O-Antigen Biosynthesis and O-Acetylation Associated with Altered Phage Sensitivity in Escherichia coli 4s.</title>
        <authorList>
            <person name="Knirel Y.A."/>
            <person name="Prokhorov N.S."/>
            <person name="Shashkov A.S."/>
            <person name="Ovchinnikova O.G."/>
            <person name="Zdorovenko E.L."/>
            <person name="Liu B."/>
            <person name="Kostryukova E.S."/>
            <person name="Larin A.K."/>
            <person name="Golomidova A.K."/>
            <person name="Letarov A.V."/>
        </authorList>
    </citation>
    <scope>NUCLEOTIDE SEQUENCE</scope>
    <source>
        <strain evidence="7">4s</strain>
    </source>
</reference>
<organism evidence="7">
    <name type="scientific">Escherichia coli</name>
    <dbReference type="NCBI Taxonomy" id="562"/>
    <lineage>
        <taxon>Bacteria</taxon>
        <taxon>Pseudomonadati</taxon>
        <taxon>Pseudomonadota</taxon>
        <taxon>Gammaproteobacteria</taxon>
        <taxon>Enterobacterales</taxon>
        <taxon>Enterobacteriaceae</taxon>
        <taxon>Escherichia</taxon>
    </lineage>
</organism>
<keyword evidence="3" id="KW-0815">Transposition</keyword>
<keyword evidence="4" id="KW-0233">DNA recombination</keyword>
<dbReference type="InterPro" id="IPR051354">
    <property type="entry name" value="Transposase_27_IS1"/>
</dbReference>
<sequence length="232" mass="26834">MAKIDVVCPRCSETQGVIRNGHSTSGAQLYRCKLCLKTFQLSFQYNAAKPDTHQSIIDMAMNGAGCRDTARVLDISLNTVLRHLKKLAPKQVAQHIEPGAEVVICCEADEQWSFVRCKGNPRWLFYAYDRIRKRVLAHVFGPRNAVTLQRLLALLSKFNIAFYMTDAWPVYRTLLDSASHVVSKKYTQRIERHNLNLRTHLKRLTRRTICFSKSEEMHDKVIGWYLTINHYH</sequence>
<dbReference type="Pfam" id="PF03811">
    <property type="entry name" value="Zn_ribbon_InsA"/>
    <property type="match status" value="1"/>
</dbReference>
<evidence type="ECO:0000256" key="3">
    <source>
        <dbReference type="ARBA" id="ARBA00022578"/>
    </source>
</evidence>
<dbReference type="Pfam" id="PF03400">
    <property type="entry name" value="DDE_Tnp_IS1"/>
    <property type="match status" value="1"/>
</dbReference>
<dbReference type="PANTHER" id="PTHR33293:SF1">
    <property type="entry name" value="INSERTION ELEMENT IS1 1 PROTEIN INSB-RELATED"/>
    <property type="match status" value="1"/>
</dbReference>
<evidence type="ECO:0000259" key="5">
    <source>
        <dbReference type="Pfam" id="PF03811"/>
    </source>
</evidence>
<feature type="domain" description="InsA N-terminal zinc ribbon" evidence="5">
    <location>
        <begin position="1"/>
        <end position="35"/>
    </location>
</feature>
<dbReference type="GO" id="GO:0004803">
    <property type="term" value="F:transposase activity"/>
    <property type="evidence" value="ECO:0007669"/>
    <property type="project" value="InterPro"/>
</dbReference>
<comment type="function">
    <text evidence="1">Absolutely required for transposition of IS1.</text>
</comment>
<gene>
    <name evidence="7" type="primary">insA</name>
    <name evidence="7" type="ORF">4sL07</name>
</gene>
<dbReference type="InterPro" id="IPR005063">
    <property type="entry name" value="Transposase_27"/>
</dbReference>
<dbReference type="InterPro" id="IPR024431">
    <property type="entry name" value="InsA_HTH_dom"/>
</dbReference>
<proteinExistence type="inferred from homology"/>
<dbReference type="Pfam" id="PF12759">
    <property type="entry name" value="HTH_Tnp_IS1"/>
    <property type="match status" value="1"/>
</dbReference>
<evidence type="ECO:0000259" key="6">
    <source>
        <dbReference type="Pfam" id="PF12759"/>
    </source>
</evidence>
<dbReference type="EMBL" id="KM822857">
    <property type="protein sequence ID" value="AJA36183.1"/>
    <property type="molecule type" value="Genomic_DNA"/>
</dbReference>
<feature type="domain" description="Insertion element IS1 protein InsA helix-turn-helix" evidence="6">
    <location>
        <begin position="43"/>
        <end position="85"/>
    </location>
</feature>
<dbReference type="NCBIfam" id="NF033558">
    <property type="entry name" value="transpos_IS1"/>
    <property type="match status" value="1"/>
</dbReference>
<evidence type="ECO:0000313" key="7">
    <source>
        <dbReference type="EMBL" id="AJA36183.1"/>
    </source>
</evidence>
<comment type="similarity">
    <text evidence="2">Belongs to the transposase 27 family.</text>
</comment>
<evidence type="ECO:0000256" key="2">
    <source>
        <dbReference type="ARBA" id="ARBA00008841"/>
    </source>
</evidence>
<dbReference type="PANTHER" id="PTHR33293">
    <property type="entry name" value="INSERTION ELEMENT IS1 1 PROTEIN INSB-RELATED"/>
    <property type="match status" value="1"/>
</dbReference>
<evidence type="ECO:0000256" key="4">
    <source>
        <dbReference type="ARBA" id="ARBA00023172"/>
    </source>
</evidence>
<dbReference type="AlphaFoldDB" id="A0A0A7RLQ9"/>